<proteinExistence type="predicted"/>
<dbReference type="GeneID" id="37201275"/>
<accession>A0A395HZU7</accession>
<evidence type="ECO:0000313" key="4">
    <source>
        <dbReference type="Proteomes" id="UP000248961"/>
    </source>
</evidence>
<dbReference type="EMBL" id="KZ824283">
    <property type="protein sequence ID" value="RAL12408.1"/>
    <property type="molecule type" value="Genomic_DNA"/>
</dbReference>
<dbReference type="OrthoDB" id="4186099at2759"/>
<feature type="chain" id="PRO_5017473169" evidence="2">
    <location>
        <begin position="19"/>
        <end position="129"/>
    </location>
</feature>
<reference evidence="3 4" key="1">
    <citation type="submission" date="2018-02" db="EMBL/GenBank/DDBJ databases">
        <title>The genomes of Aspergillus section Nigri reveals drivers in fungal speciation.</title>
        <authorList>
            <consortium name="DOE Joint Genome Institute"/>
            <person name="Vesth T.C."/>
            <person name="Nybo J."/>
            <person name="Theobald S."/>
            <person name="Brandl J."/>
            <person name="Frisvad J.C."/>
            <person name="Nielsen K.F."/>
            <person name="Lyhne E.K."/>
            <person name="Kogle M.E."/>
            <person name="Kuo A."/>
            <person name="Riley R."/>
            <person name="Clum A."/>
            <person name="Nolan M."/>
            <person name="Lipzen A."/>
            <person name="Salamov A."/>
            <person name="Henrissat B."/>
            <person name="Wiebenga A."/>
            <person name="De vries R.P."/>
            <person name="Grigoriev I.V."/>
            <person name="Mortensen U.H."/>
            <person name="Andersen M.R."/>
            <person name="Baker S.E."/>
        </authorList>
    </citation>
    <scope>NUCLEOTIDE SEQUENCE [LARGE SCALE GENOMIC DNA]</scope>
    <source>
        <strain evidence="3 4">CBS 101889</strain>
    </source>
</reference>
<keyword evidence="4" id="KW-1185">Reference proteome</keyword>
<gene>
    <name evidence="3" type="ORF">BO97DRAFT_424496</name>
</gene>
<dbReference type="Proteomes" id="UP000248961">
    <property type="component" value="Unassembled WGS sequence"/>
</dbReference>
<dbReference type="AlphaFoldDB" id="A0A395HZU7"/>
<feature type="signal peptide" evidence="2">
    <location>
        <begin position="1"/>
        <end position="18"/>
    </location>
</feature>
<keyword evidence="2" id="KW-0732">Signal</keyword>
<feature type="compositionally biased region" description="Acidic residues" evidence="1">
    <location>
        <begin position="100"/>
        <end position="118"/>
    </location>
</feature>
<name>A0A395HZU7_ASPHC</name>
<sequence>MRTSTILAILGAASCAVAIRCTQGLTYCGTSLVKKGNYTKDMQNALQREGRVSSSHNMLDSLYLCTADEDFLIWRNTCRRGACQDNGVDRDDVCVGQGEQPEDQDMDQEEQEEEDQEQGMEQSRTDCLL</sequence>
<dbReference type="PROSITE" id="PS51257">
    <property type="entry name" value="PROKAR_LIPOPROTEIN"/>
    <property type="match status" value="1"/>
</dbReference>
<dbReference type="RefSeq" id="XP_025551562.1">
    <property type="nucleotide sequence ID" value="XM_025696986.1"/>
</dbReference>
<protein>
    <submittedName>
        <fullName evidence="3">Uncharacterized protein</fullName>
    </submittedName>
</protein>
<evidence type="ECO:0000313" key="3">
    <source>
        <dbReference type="EMBL" id="RAL12408.1"/>
    </source>
</evidence>
<evidence type="ECO:0000256" key="2">
    <source>
        <dbReference type="SAM" id="SignalP"/>
    </source>
</evidence>
<feature type="region of interest" description="Disordered" evidence="1">
    <location>
        <begin position="83"/>
        <end position="129"/>
    </location>
</feature>
<dbReference type="VEuPathDB" id="FungiDB:BO97DRAFT_424496"/>
<evidence type="ECO:0000256" key="1">
    <source>
        <dbReference type="SAM" id="MobiDB-lite"/>
    </source>
</evidence>
<dbReference type="STRING" id="1450537.A0A395HZU7"/>
<organism evidence="3 4">
    <name type="scientific">Aspergillus homomorphus (strain CBS 101889)</name>
    <dbReference type="NCBI Taxonomy" id="1450537"/>
    <lineage>
        <taxon>Eukaryota</taxon>
        <taxon>Fungi</taxon>
        <taxon>Dikarya</taxon>
        <taxon>Ascomycota</taxon>
        <taxon>Pezizomycotina</taxon>
        <taxon>Eurotiomycetes</taxon>
        <taxon>Eurotiomycetidae</taxon>
        <taxon>Eurotiales</taxon>
        <taxon>Aspergillaceae</taxon>
        <taxon>Aspergillus</taxon>
        <taxon>Aspergillus subgen. Circumdati</taxon>
    </lineage>
</organism>